<reference evidence="9" key="1">
    <citation type="submission" date="2009-05" db="EMBL/GenBank/DDBJ databases">
        <title>Complete sequence of Tolumonas auensis DSM 9187.</title>
        <authorList>
            <consortium name="US DOE Joint Genome Institute"/>
            <person name="Lucas S."/>
            <person name="Copeland A."/>
            <person name="Lapidus A."/>
            <person name="Glavina del Rio T."/>
            <person name="Tice H."/>
            <person name="Bruce D."/>
            <person name="Goodwin L."/>
            <person name="Pitluck S."/>
            <person name="Chertkov O."/>
            <person name="Brettin T."/>
            <person name="Detter J.C."/>
            <person name="Han C."/>
            <person name="Larimer F."/>
            <person name="Land M."/>
            <person name="Hauser L."/>
            <person name="Kyrpides N."/>
            <person name="Mikhailova N."/>
            <person name="Spring S."/>
            <person name="Beller H."/>
        </authorList>
    </citation>
    <scope>NUCLEOTIDE SEQUENCE [LARGE SCALE GENOMIC DNA]</scope>
    <source>
        <strain evidence="9">DSM 9187 / TA4</strain>
    </source>
</reference>
<dbReference type="InterPro" id="IPR018043">
    <property type="entry name" value="Na/Gal_symport_CS"/>
</dbReference>
<evidence type="ECO:0000256" key="3">
    <source>
        <dbReference type="ARBA" id="ARBA00022475"/>
    </source>
</evidence>
<dbReference type="InterPro" id="IPR001927">
    <property type="entry name" value="Na/Gal_symport"/>
</dbReference>
<evidence type="ECO:0000256" key="5">
    <source>
        <dbReference type="ARBA" id="ARBA00022989"/>
    </source>
</evidence>
<protein>
    <submittedName>
        <fullName evidence="8">Sugar (Glycoside-Pentoside-Hexuronide) transporter</fullName>
    </submittedName>
</protein>
<organism evidence="8 9">
    <name type="scientific">Tolumonas auensis (strain DSM 9187 / NBRC 110442 / TA 4)</name>
    <dbReference type="NCBI Taxonomy" id="595494"/>
    <lineage>
        <taxon>Bacteria</taxon>
        <taxon>Pseudomonadati</taxon>
        <taxon>Pseudomonadota</taxon>
        <taxon>Gammaproteobacteria</taxon>
        <taxon>Aeromonadales</taxon>
        <taxon>Aeromonadaceae</taxon>
        <taxon>Tolumonas</taxon>
    </lineage>
</organism>
<dbReference type="GO" id="GO:0008643">
    <property type="term" value="P:carbohydrate transport"/>
    <property type="evidence" value="ECO:0007669"/>
    <property type="project" value="InterPro"/>
</dbReference>
<feature type="transmembrane region" description="Helical" evidence="7">
    <location>
        <begin position="267"/>
        <end position="286"/>
    </location>
</feature>
<dbReference type="AlphaFoldDB" id="C4LCI0"/>
<feature type="transmembrane region" description="Helical" evidence="7">
    <location>
        <begin position="408"/>
        <end position="430"/>
    </location>
</feature>
<reference evidence="8 9" key="2">
    <citation type="journal article" date="2011" name="Stand. Genomic Sci.">
        <title>Complete genome sequence of Tolumonas auensis type strain (TA 4).</title>
        <authorList>
            <person name="Chertkov O."/>
            <person name="Copeland A."/>
            <person name="Lucas S."/>
            <person name="Lapidus A."/>
            <person name="Berry K.W."/>
            <person name="Detter J.C."/>
            <person name="Del Rio T.G."/>
            <person name="Hammon N."/>
            <person name="Dalin E."/>
            <person name="Tice H."/>
            <person name="Pitluck S."/>
            <person name="Richardson P."/>
            <person name="Bruce D."/>
            <person name="Goodwin L."/>
            <person name="Han C."/>
            <person name="Tapia R."/>
            <person name="Saunders E."/>
            <person name="Schmutz J."/>
            <person name="Brettin T."/>
            <person name="Larimer F."/>
            <person name="Land M."/>
            <person name="Hauser L."/>
            <person name="Spring S."/>
            <person name="Rohde M."/>
            <person name="Kyrpides N.C."/>
            <person name="Ivanova N."/>
            <person name="Goker M."/>
            <person name="Beller H.R."/>
            <person name="Klenk H.P."/>
            <person name="Woyke T."/>
        </authorList>
    </citation>
    <scope>NUCLEOTIDE SEQUENCE [LARGE SCALE GENOMIC DNA]</scope>
    <source>
        <strain evidence="9">DSM 9187 / TA4</strain>
    </source>
</reference>
<dbReference type="EMBL" id="CP001616">
    <property type="protein sequence ID" value="ACQ94484.1"/>
    <property type="molecule type" value="Genomic_DNA"/>
</dbReference>
<dbReference type="PROSITE" id="PS00872">
    <property type="entry name" value="NA_GALACTOSIDE_SYMP"/>
    <property type="match status" value="1"/>
</dbReference>
<dbReference type="STRING" id="595494.Tola_2895"/>
<dbReference type="KEGG" id="tau:Tola_2895"/>
<feature type="transmembrane region" description="Helical" evidence="7">
    <location>
        <begin position="322"/>
        <end position="345"/>
    </location>
</feature>
<dbReference type="GO" id="GO:0006814">
    <property type="term" value="P:sodium ion transport"/>
    <property type="evidence" value="ECO:0007669"/>
    <property type="project" value="InterPro"/>
</dbReference>
<evidence type="ECO:0000256" key="2">
    <source>
        <dbReference type="ARBA" id="ARBA00009617"/>
    </source>
</evidence>
<dbReference type="PANTHER" id="PTHR11328:SF39">
    <property type="entry name" value="2,3-DIHYDROXYPROPANE-1-SULFONATE EXPORTER-RELATED"/>
    <property type="match status" value="1"/>
</dbReference>
<keyword evidence="6 7" id="KW-0472">Membrane</keyword>
<dbReference type="Pfam" id="PF13347">
    <property type="entry name" value="MFS_2"/>
    <property type="match status" value="1"/>
</dbReference>
<feature type="transmembrane region" description="Helical" evidence="7">
    <location>
        <begin position="378"/>
        <end position="396"/>
    </location>
</feature>
<feature type="transmembrane region" description="Helical" evidence="7">
    <location>
        <begin position="223"/>
        <end position="247"/>
    </location>
</feature>
<sequence>MNEVRPLTWRNVIGFGLGDVANNFAFAMGALFLLNYYTDVAGISAAAAGTMLAAVRIYDAVMDIVAGRVIDRTSTRWGRFRPFLLWGSLPLMLLSVAVFSVPASWDATDKLIYAYVTYALLGTAYSFVNIPYGSLATVMTQQPRERAMLGASRTIMAALTFSFLALVLGPVVRSVSGAELQTRLTQFTLILAVMGLGFYFFCFRSTREVVERDVERPALKESVGTLFSNQPLLILCLIALCVLIGYFSMSASAMYFARYVLGDPKQFVSIIVITSLFGTLVSAPLVPMMVGRIGKKKTFLFGLSMGVLGFLSLYFAPASSKIWIFFSLSVAAVGVMIPMTVMWALEADTVEYGEWKTGIRIEGLTYSFFSFTRKCGQALGGSIPAFLLAASGYIPNAAEQSAGALLSIQQGIALVPAIAFMLAFILMLFYPLTDQRHAELVQEIKDRRLRR</sequence>
<comment type="subcellular location">
    <subcellularLocation>
        <location evidence="1">Cell membrane</location>
        <topology evidence="1">Multi-pass membrane protein</topology>
    </subcellularLocation>
</comment>
<feature type="transmembrane region" description="Helical" evidence="7">
    <location>
        <begin position="111"/>
        <end position="133"/>
    </location>
</feature>
<dbReference type="PANTHER" id="PTHR11328">
    <property type="entry name" value="MAJOR FACILITATOR SUPERFAMILY DOMAIN-CONTAINING PROTEIN"/>
    <property type="match status" value="1"/>
</dbReference>
<feature type="transmembrane region" description="Helical" evidence="7">
    <location>
        <begin position="298"/>
        <end position="316"/>
    </location>
</feature>
<dbReference type="GO" id="GO:0005886">
    <property type="term" value="C:plasma membrane"/>
    <property type="evidence" value="ECO:0007669"/>
    <property type="project" value="UniProtKB-SubCell"/>
</dbReference>
<keyword evidence="3" id="KW-1003">Cell membrane</keyword>
<dbReference type="OrthoDB" id="181905at2"/>
<feature type="transmembrane region" description="Helical" evidence="7">
    <location>
        <begin position="83"/>
        <end position="105"/>
    </location>
</feature>
<dbReference type="Gene3D" id="1.20.1250.20">
    <property type="entry name" value="MFS general substrate transporter like domains"/>
    <property type="match status" value="2"/>
</dbReference>
<proteinExistence type="inferred from homology"/>
<dbReference type="Proteomes" id="UP000009073">
    <property type="component" value="Chromosome"/>
</dbReference>
<keyword evidence="9" id="KW-1185">Reference proteome</keyword>
<dbReference type="NCBIfam" id="NF007353">
    <property type="entry name" value="PRK09848.1"/>
    <property type="match status" value="1"/>
</dbReference>
<dbReference type="CDD" id="cd17332">
    <property type="entry name" value="MFS_MelB_like"/>
    <property type="match status" value="1"/>
</dbReference>
<dbReference type="HOGENOM" id="CLU_027408_0_1_6"/>
<evidence type="ECO:0000256" key="4">
    <source>
        <dbReference type="ARBA" id="ARBA00022692"/>
    </source>
</evidence>
<dbReference type="NCBIfam" id="TIGR00792">
    <property type="entry name" value="gph"/>
    <property type="match status" value="1"/>
</dbReference>
<evidence type="ECO:0000256" key="1">
    <source>
        <dbReference type="ARBA" id="ARBA00004651"/>
    </source>
</evidence>
<gene>
    <name evidence="8" type="ordered locus">Tola_2895</name>
</gene>
<evidence type="ECO:0000256" key="7">
    <source>
        <dbReference type="SAM" id="Phobius"/>
    </source>
</evidence>
<evidence type="ECO:0000313" key="8">
    <source>
        <dbReference type="EMBL" id="ACQ94484.1"/>
    </source>
</evidence>
<feature type="transmembrane region" description="Helical" evidence="7">
    <location>
        <begin position="154"/>
        <end position="172"/>
    </location>
</feature>
<feature type="transmembrane region" description="Helical" evidence="7">
    <location>
        <begin position="184"/>
        <end position="202"/>
    </location>
</feature>
<dbReference type="RefSeq" id="WP_015879933.1">
    <property type="nucleotide sequence ID" value="NC_012691.1"/>
</dbReference>
<accession>C4LCI0</accession>
<keyword evidence="5 7" id="KW-1133">Transmembrane helix</keyword>
<dbReference type="InterPro" id="IPR039672">
    <property type="entry name" value="MFS_2"/>
</dbReference>
<dbReference type="SUPFAM" id="SSF103473">
    <property type="entry name" value="MFS general substrate transporter"/>
    <property type="match status" value="1"/>
</dbReference>
<keyword evidence="4 7" id="KW-0812">Transmembrane</keyword>
<dbReference type="InterPro" id="IPR036259">
    <property type="entry name" value="MFS_trans_sf"/>
</dbReference>
<dbReference type="eggNOG" id="COG2211">
    <property type="taxonomic scope" value="Bacteria"/>
</dbReference>
<evidence type="ECO:0000256" key="6">
    <source>
        <dbReference type="ARBA" id="ARBA00023136"/>
    </source>
</evidence>
<evidence type="ECO:0000313" key="9">
    <source>
        <dbReference type="Proteomes" id="UP000009073"/>
    </source>
</evidence>
<feature type="transmembrane region" description="Helical" evidence="7">
    <location>
        <begin position="40"/>
        <end position="62"/>
    </location>
</feature>
<feature type="transmembrane region" description="Helical" evidence="7">
    <location>
        <begin position="12"/>
        <end position="34"/>
    </location>
</feature>
<name>C4LCI0_TOLAT</name>
<dbReference type="GO" id="GO:0015293">
    <property type="term" value="F:symporter activity"/>
    <property type="evidence" value="ECO:0007669"/>
    <property type="project" value="InterPro"/>
</dbReference>
<comment type="similarity">
    <text evidence="2">Belongs to the sodium:galactoside symporter (TC 2.A.2) family.</text>
</comment>